<reference evidence="1" key="1">
    <citation type="journal article" date="2023" name="Genome Biol. Evol.">
        <title>Long-read-based Genome Assembly of Drosophila gunungcola Reveals Fewer Chemosensory Genes in Flower-breeding Species.</title>
        <authorList>
            <person name="Negi A."/>
            <person name="Liao B.Y."/>
            <person name="Yeh S.D."/>
        </authorList>
    </citation>
    <scope>NUCLEOTIDE SEQUENCE</scope>
    <source>
        <strain evidence="1">Sukarami</strain>
    </source>
</reference>
<protein>
    <submittedName>
        <fullName evidence="1">Uncharacterized protein</fullName>
    </submittedName>
</protein>
<dbReference type="AlphaFoldDB" id="A0A9P9YFZ2"/>
<gene>
    <name evidence="1" type="ORF">M5D96_010996</name>
</gene>
<comment type="caution">
    <text evidence="1">The sequence shown here is derived from an EMBL/GenBank/DDBJ whole genome shotgun (WGS) entry which is preliminary data.</text>
</comment>
<dbReference type="Proteomes" id="UP001059596">
    <property type="component" value="Unassembled WGS sequence"/>
</dbReference>
<accession>A0A9P9YFZ2</accession>
<proteinExistence type="predicted"/>
<dbReference type="EMBL" id="JAMKOV010000022">
    <property type="protein sequence ID" value="KAI8036136.1"/>
    <property type="molecule type" value="Genomic_DNA"/>
</dbReference>
<evidence type="ECO:0000313" key="2">
    <source>
        <dbReference type="Proteomes" id="UP001059596"/>
    </source>
</evidence>
<evidence type="ECO:0000313" key="1">
    <source>
        <dbReference type="EMBL" id="KAI8036136.1"/>
    </source>
</evidence>
<sequence>METIKCANIYIYRYTAIEFLANRWERVYMYVEKGVGYGMPGISNGCVYTSTRPAQQQQSTQDGSTDLPAAALFALAVALSSDLFLNPRPAVIRRGRVRYGTVRLRYVGRSTRYGTKRQEYELISTYLC</sequence>
<name>A0A9P9YFZ2_9MUSC</name>
<keyword evidence="2" id="KW-1185">Reference proteome</keyword>
<organism evidence="1 2">
    <name type="scientific">Drosophila gunungcola</name>
    <name type="common">fruit fly</name>
    <dbReference type="NCBI Taxonomy" id="103775"/>
    <lineage>
        <taxon>Eukaryota</taxon>
        <taxon>Metazoa</taxon>
        <taxon>Ecdysozoa</taxon>
        <taxon>Arthropoda</taxon>
        <taxon>Hexapoda</taxon>
        <taxon>Insecta</taxon>
        <taxon>Pterygota</taxon>
        <taxon>Neoptera</taxon>
        <taxon>Endopterygota</taxon>
        <taxon>Diptera</taxon>
        <taxon>Brachycera</taxon>
        <taxon>Muscomorpha</taxon>
        <taxon>Ephydroidea</taxon>
        <taxon>Drosophilidae</taxon>
        <taxon>Drosophila</taxon>
        <taxon>Sophophora</taxon>
    </lineage>
</organism>